<dbReference type="InterPro" id="IPR001638">
    <property type="entry name" value="Solute-binding_3/MltF_N"/>
</dbReference>
<gene>
    <name evidence="7" type="ORF">F9817_20570</name>
</gene>
<evidence type="ECO:0000256" key="4">
    <source>
        <dbReference type="RuleBase" id="RU003744"/>
    </source>
</evidence>
<dbReference type="SMART" id="SM00062">
    <property type="entry name" value="PBPb"/>
    <property type="match status" value="1"/>
</dbReference>
<reference evidence="7 8" key="1">
    <citation type="submission" date="2019-10" db="EMBL/GenBank/DDBJ databases">
        <title>Vibrio sp. nov. isolated from a shrimp pond.</title>
        <authorList>
            <person name="Gomez-Gil B."/>
            <person name="Enciso-Ibarra J."/>
            <person name="Enciso-Ibarra K."/>
            <person name="Bolan-Mejia C."/>
        </authorList>
    </citation>
    <scope>NUCLEOTIDE SEQUENCE [LARGE SCALE GENOMIC DNA]</scope>
    <source>
        <strain evidence="7 8">CAIM 722</strain>
    </source>
</reference>
<evidence type="ECO:0000256" key="1">
    <source>
        <dbReference type="ARBA" id="ARBA00004196"/>
    </source>
</evidence>
<evidence type="ECO:0000259" key="6">
    <source>
        <dbReference type="SMART" id="SM00062"/>
    </source>
</evidence>
<dbReference type="EMBL" id="WEKT01000061">
    <property type="protein sequence ID" value="MZI95578.1"/>
    <property type="molecule type" value="Genomic_DNA"/>
</dbReference>
<feature type="chain" id="PRO_5031569635" evidence="5">
    <location>
        <begin position="34"/>
        <end position="280"/>
    </location>
</feature>
<dbReference type="Proteomes" id="UP000462621">
    <property type="component" value="Unassembled WGS sequence"/>
</dbReference>
<dbReference type="PROSITE" id="PS01039">
    <property type="entry name" value="SBP_BACTERIAL_3"/>
    <property type="match status" value="1"/>
</dbReference>
<organism evidence="7 8">
    <name type="scientific">Vibrio eleionomae</name>
    <dbReference type="NCBI Taxonomy" id="2653505"/>
    <lineage>
        <taxon>Bacteria</taxon>
        <taxon>Pseudomonadati</taxon>
        <taxon>Pseudomonadota</taxon>
        <taxon>Gammaproteobacteria</taxon>
        <taxon>Vibrionales</taxon>
        <taxon>Vibrionaceae</taxon>
        <taxon>Vibrio</taxon>
    </lineage>
</organism>
<dbReference type="PANTHER" id="PTHR35936">
    <property type="entry name" value="MEMBRANE-BOUND LYTIC MUREIN TRANSGLYCOSYLASE F"/>
    <property type="match status" value="1"/>
</dbReference>
<dbReference type="InterPro" id="IPR018313">
    <property type="entry name" value="SBP_3_CS"/>
</dbReference>
<feature type="signal peptide" evidence="5">
    <location>
        <begin position="1"/>
        <end position="33"/>
    </location>
</feature>
<dbReference type="AlphaFoldDB" id="A0A7X4LP61"/>
<accession>A0A7X4LP61</accession>
<evidence type="ECO:0000313" key="7">
    <source>
        <dbReference type="EMBL" id="MZI95578.1"/>
    </source>
</evidence>
<evidence type="ECO:0000313" key="8">
    <source>
        <dbReference type="Proteomes" id="UP000462621"/>
    </source>
</evidence>
<dbReference type="RefSeq" id="WP_161158073.1">
    <property type="nucleotide sequence ID" value="NZ_WEKT01000061.1"/>
</dbReference>
<comment type="caution">
    <text evidence="7">The sequence shown here is derived from an EMBL/GenBank/DDBJ whole genome shotgun (WGS) entry which is preliminary data.</text>
</comment>
<evidence type="ECO:0000256" key="2">
    <source>
        <dbReference type="ARBA" id="ARBA00010333"/>
    </source>
</evidence>
<keyword evidence="8" id="KW-1185">Reference proteome</keyword>
<dbReference type="GO" id="GO:0030313">
    <property type="term" value="C:cell envelope"/>
    <property type="evidence" value="ECO:0007669"/>
    <property type="project" value="UniProtKB-SubCell"/>
</dbReference>
<feature type="domain" description="Solute-binding protein family 3/N-terminal" evidence="6">
    <location>
        <begin position="39"/>
        <end position="268"/>
    </location>
</feature>
<proteinExistence type="inferred from homology"/>
<dbReference type="SUPFAM" id="SSF53850">
    <property type="entry name" value="Periplasmic binding protein-like II"/>
    <property type="match status" value="1"/>
</dbReference>
<name>A0A7X4LP61_9VIBR</name>
<evidence type="ECO:0000256" key="5">
    <source>
        <dbReference type="SAM" id="SignalP"/>
    </source>
</evidence>
<sequence>MNVTSLKTRKFTKIIATSSLSVLLSLTATSAFAFKQQDKIIAGSDVTFFPYEYMKDNVPAGFDIEFLDGLAKVMGKTAVTVDTRWANLIPGLRGNRFDITNSSMYITKDRMKVIDMIPYLKSGESILSIKGSAYQPKVPEDFCGHKIGSMAGTSWLQQIQKLSKEHCVANGLKPISISEYPTDPQTTQAMLSGAVEAQITDAAVARGVVQKLGNRVAISSDSLLYPVLNGFGVKKGNDEVRTALENGLEKFKQTPEYAALLKKYNFQAPTQKDIDTLMPH</sequence>
<evidence type="ECO:0000256" key="3">
    <source>
        <dbReference type="ARBA" id="ARBA00022729"/>
    </source>
</evidence>
<comment type="similarity">
    <text evidence="2 4">Belongs to the bacterial solute-binding protein 3 family.</text>
</comment>
<dbReference type="Gene3D" id="3.40.190.10">
    <property type="entry name" value="Periplasmic binding protein-like II"/>
    <property type="match status" value="2"/>
</dbReference>
<comment type="subcellular location">
    <subcellularLocation>
        <location evidence="1">Cell envelope</location>
    </subcellularLocation>
</comment>
<dbReference type="Pfam" id="PF00497">
    <property type="entry name" value="SBP_bac_3"/>
    <property type="match status" value="1"/>
</dbReference>
<dbReference type="PANTHER" id="PTHR35936:SF17">
    <property type="entry name" value="ARGININE-BINDING EXTRACELLULAR PROTEIN ARTP"/>
    <property type="match status" value="1"/>
</dbReference>
<protein>
    <submittedName>
        <fullName evidence="7">Transporter substrate-binding domain-containing protein</fullName>
    </submittedName>
</protein>
<dbReference type="CDD" id="cd01004">
    <property type="entry name" value="PBP2_MidA_like"/>
    <property type="match status" value="1"/>
</dbReference>
<keyword evidence="3 5" id="KW-0732">Signal</keyword>